<comment type="caution">
    <text evidence="3">The sequence shown here is derived from an EMBL/GenBank/DDBJ whole genome shotgun (WGS) entry which is preliminary data.</text>
</comment>
<reference evidence="3" key="1">
    <citation type="submission" date="2021-03" db="EMBL/GenBank/DDBJ databases">
        <authorList>
            <person name="So Y."/>
        </authorList>
    </citation>
    <scope>NUCLEOTIDE SEQUENCE</scope>
    <source>
        <strain evidence="3">SG15</strain>
    </source>
</reference>
<keyword evidence="4" id="KW-1185">Reference proteome</keyword>
<evidence type="ECO:0000313" key="4">
    <source>
        <dbReference type="Proteomes" id="UP000677537"/>
    </source>
</evidence>
<evidence type="ECO:0000313" key="3">
    <source>
        <dbReference type="EMBL" id="MBP0494635.1"/>
    </source>
</evidence>
<gene>
    <name evidence="3" type="ORF">J5Y10_17760</name>
</gene>
<dbReference type="PANTHER" id="PTHR40841:SF2">
    <property type="entry name" value="SIDEROPHORE-DEGRADING ESTERASE (EUROFUNG)"/>
    <property type="match status" value="1"/>
</dbReference>
<dbReference type="Gene3D" id="3.40.50.1820">
    <property type="entry name" value="alpha/beta hydrolase"/>
    <property type="match status" value="1"/>
</dbReference>
<dbReference type="PANTHER" id="PTHR40841">
    <property type="entry name" value="SIDEROPHORE TRIACETYLFUSARININE C ESTERASE"/>
    <property type="match status" value="1"/>
</dbReference>
<evidence type="ECO:0000256" key="2">
    <source>
        <dbReference type="ARBA" id="ARBA00022801"/>
    </source>
</evidence>
<dbReference type="GO" id="GO:0016788">
    <property type="term" value="F:hydrolase activity, acting on ester bonds"/>
    <property type="evidence" value="ECO:0007669"/>
    <property type="project" value="TreeGrafter"/>
</dbReference>
<name>A0A940S768_9PROT</name>
<evidence type="ECO:0000256" key="1">
    <source>
        <dbReference type="ARBA" id="ARBA00005622"/>
    </source>
</evidence>
<keyword evidence="2 3" id="KW-0378">Hydrolase</keyword>
<dbReference type="AlphaFoldDB" id="A0A940S768"/>
<sequence>MSGAAPSEGPPGSEPVTLARSASWTMRAGEDPARIHRILLSWPEAPPPPGGYPVLLLADGSATFATAAEIARLRTGRGAKDVGAGLIVGLGHGGEGPYDRAARARDYTPSFPAAPAGAGGADGFLDFVIGGVLPELERRFPIDRARLGLFGHSYGGLLALYAFFSRPGLFRRVASASPSLWFAEGAVLEMARRFAAAPPPAAAGSALLLTVGGLEEADDGTPRGPVRVARRMVGRARDLAAILRGASVAVDFTEFPGENHGSVLPAALSRAVPFALSPVLPEAGAPA</sequence>
<dbReference type="EMBL" id="JAGIZA010000011">
    <property type="protein sequence ID" value="MBP0494635.1"/>
    <property type="molecule type" value="Genomic_DNA"/>
</dbReference>
<dbReference type="RefSeq" id="WP_209375379.1">
    <property type="nucleotide sequence ID" value="NZ_JAGIZA010000011.1"/>
</dbReference>
<dbReference type="InterPro" id="IPR052558">
    <property type="entry name" value="Siderophore_Hydrolase_D"/>
</dbReference>
<dbReference type="Proteomes" id="UP000677537">
    <property type="component" value="Unassembled WGS sequence"/>
</dbReference>
<accession>A0A940S768</accession>
<proteinExistence type="inferred from homology"/>
<dbReference type="Pfam" id="PF00756">
    <property type="entry name" value="Esterase"/>
    <property type="match status" value="1"/>
</dbReference>
<dbReference type="SUPFAM" id="SSF53474">
    <property type="entry name" value="alpha/beta-Hydrolases"/>
    <property type="match status" value="1"/>
</dbReference>
<organism evidence="3 4">
    <name type="scientific">Roseomonas indoligenes</name>
    <dbReference type="NCBI Taxonomy" id="2820811"/>
    <lineage>
        <taxon>Bacteria</taxon>
        <taxon>Pseudomonadati</taxon>
        <taxon>Pseudomonadota</taxon>
        <taxon>Alphaproteobacteria</taxon>
        <taxon>Acetobacterales</taxon>
        <taxon>Roseomonadaceae</taxon>
        <taxon>Roseomonas</taxon>
    </lineage>
</organism>
<dbReference type="InterPro" id="IPR029058">
    <property type="entry name" value="AB_hydrolase_fold"/>
</dbReference>
<protein>
    <submittedName>
        <fullName evidence="3">Alpha/beta hydrolase</fullName>
    </submittedName>
</protein>
<dbReference type="InterPro" id="IPR000801">
    <property type="entry name" value="Esterase-like"/>
</dbReference>
<comment type="similarity">
    <text evidence="1">Belongs to the esterase D family.</text>
</comment>